<evidence type="ECO:0000256" key="2">
    <source>
        <dbReference type="ARBA" id="ARBA00011903"/>
    </source>
</evidence>
<evidence type="ECO:0000256" key="1">
    <source>
        <dbReference type="ARBA" id="ARBA00007316"/>
    </source>
</evidence>
<evidence type="ECO:0000259" key="8">
    <source>
        <dbReference type="Pfam" id="PF13614"/>
    </source>
</evidence>
<dbReference type="EMBL" id="JAHQCS010000094">
    <property type="protein sequence ID" value="MBU9712168.1"/>
    <property type="molecule type" value="Genomic_DNA"/>
</dbReference>
<evidence type="ECO:0000256" key="7">
    <source>
        <dbReference type="ARBA" id="ARBA00051245"/>
    </source>
</evidence>
<dbReference type="InterPro" id="IPR025669">
    <property type="entry name" value="AAA_dom"/>
</dbReference>
<comment type="caution">
    <text evidence="9">The sequence shown here is derived from an EMBL/GenBank/DDBJ whole genome shotgun (WGS) entry which is preliminary data.</text>
</comment>
<keyword evidence="6" id="KW-0067">ATP-binding</keyword>
<dbReference type="CDD" id="cd05387">
    <property type="entry name" value="BY-kinase"/>
    <property type="match status" value="1"/>
</dbReference>
<evidence type="ECO:0000256" key="3">
    <source>
        <dbReference type="ARBA" id="ARBA00022679"/>
    </source>
</evidence>
<keyword evidence="3" id="KW-0808">Transferase</keyword>
<comment type="catalytic activity">
    <reaction evidence="7">
        <text>L-tyrosyl-[protein] + ATP = O-phospho-L-tyrosyl-[protein] + ADP + H(+)</text>
        <dbReference type="Rhea" id="RHEA:10596"/>
        <dbReference type="Rhea" id="RHEA-COMP:10136"/>
        <dbReference type="Rhea" id="RHEA-COMP:20101"/>
        <dbReference type="ChEBI" id="CHEBI:15378"/>
        <dbReference type="ChEBI" id="CHEBI:30616"/>
        <dbReference type="ChEBI" id="CHEBI:46858"/>
        <dbReference type="ChEBI" id="CHEBI:61978"/>
        <dbReference type="ChEBI" id="CHEBI:456216"/>
        <dbReference type="EC" id="2.7.10.2"/>
    </reaction>
</comment>
<dbReference type="InterPro" id="IPR005702">
    <property type="entry name" value="Wzc-like_C"/>
</dbReference>
<dbReference type="Proteomes" id="UP000784880">
    <property type="component" value="Unassembled WGS sequence"/>
</dbReference>
<proteinExistence type="inferred from homology"/>
<name>A0ABS6JES8_9BACI</name>
<dbReference type="NCBIfam" id="TIGR01007">
    <property type="entry name" value="eps_fam"/>
    <property type="match status" value="1"/>
</dbReference>
<gene>
    <name evidence="9" type="ORF">KS419_10485</name>
</gene>
<feature type="domain" description="AAA" evidence="8">
    <location>
        <begin position="48"/>
        <end position="188"/>
    </location>
</feature>
<keyword evidence="10" id="KW-1185">Reference proteome</keyword>
<dbReference type="InterPro" id="IPR050445">
    <property type="entry name" value="Bact_polysacc_biosynth/exp"/>
</dbReference>
<reference evidence="9 10" key="1">
    <citation type="submission" date="2021-06" db="EMBL/GenBank/DDBJ databases">
        <title>Bacillus sp. RD4P76, an endophyte from a halophyte.</title>
        <authorList>
            <person name="Sun J.-Q."/>
        </authorList>
    </citation>
    <scope>NUCLEOTIDE SEQUENCE [LARGE SCALE GENOMIC DNA]</scope>
    <source>
        <strain evidence="9 10">CGMCC 1.15917</strain>
    </source>
</reference>
<dbReference type="EC" id="2.7.10.2" evidence="2"/>
<keyword evidence="5 9" id="KW-0418">Kinase</keyword>
<evidence type="ECO:0000313" key="10">
    <source>
        <dbReference type="Proteomes" id="UP000784880"/>
    </source>
</evidence>
<sequence length="233" mass="26116">MESKRRWKKSIKNCSLISHYHPKSPVAEQYRTIRSNIHFASLDNEMCVITLTSASPGEGKSTTATNLAIILAQQGKKVLLIDADMRKPSSHFTFRADNFSGLSTVLINKIPLEDVIYDTPIPNLHLLTCGPIPPNPAELLSMLRMDWLLSEVRKQFNYVIIDTPPILSVTDAQILGDKSDGIILVVSSGQTDKRSAKKAKDLLLQTRGNLLGVVLNKKKDVGYHYYYEENSYK</sequence>
<evidence type="ECO:0000256" key="4">
    <source>
        <dbReference type="ARBA" id="ARBA00022741"/>
    </source>
</evidence>
<keyword evidence="4" id="KW-0547">Nucleotide-binding</keyword>
<accession>A0ABS6JES8</accession>
<evidence type="ECO:0000256" key="5">
    <source>
        <dbReference type="ARBA" id="ARBA00022777"/>
    </source>
</evidence>
<organism evidence="9 10">
    <name type="scientific">Evansella tamaricis</name>
    <dbReference type="NCBI Taxonomy" id="2069301"/>
    <lineage>
        <taxon>Bacteria</taxon>
        <taxon>Bacillati</taxon>
        <taxon>Bacillota</taxon>
        <taxon>Bacilli</taxon>
        <taxon>Bacillales</taxon>
        <taxon>Bacillaceae</taxon>
        <taxon>Evansella</taxon>
    </lineage>
</organism>
<protein>
    <recommendedName>
        <fullName evidence="2">non-specific protein-tyrosine kinase</fullName>
        <ecNumber evidence="2">2.7.10.2</ecNumber>
    </recommendedName>
</protein>
<dbReference type="Pfam" id="PF13614">
    <property type="entry name" value="AAA_31"/>
    <property type="match status" value="1"/>
</dbReference>
<dbReference type="RefSeq" id="WP_217066354.1">
    <property type="nucleotide sequence ID" value="NZ_JAHQCS010000094.1"/>
</dbReference>
<dbReference type="GO" id="GO:0016301">
    <property type="term" value="F:kinase activity"/>
    <property type="evidence" value="ECO:0007669"/>
    <property type="project" value="UniProtKB-KW"/>
</dbReference>
<comment type="similarity">
    <text evidence="1">Belongs to the CpsD/CapB family.</text>
</comment>
<evidence type="ECO:0000313" key="9">
    <source>
        <dbReference type="EMBL" id="MBU9712168.1"/>
    </source>
</evidence>
<dbReference type="PANTHER" id="PTHR32309:SF13">
    <property type="entry name" value="FERRIC ENTEROBACTIN TRANSPORT PROTEIN FEPE"/>
    <property type="match status" value="1"/>
</dbReference>
<evidence type="ECO:0000256" key="6">
    <source>
        <dbReference type="ARBA" id="ARBA00022840"/>
    </source>
</evidence>
<dbReference type="PANTHER" id="PTHR32309">
    <property type="entry name" value="TYROSINE-PROTEIN KINASE"/>
    <property type="match status" value="1"/>
</dbReference>